<feature type="compositionally biased region" description="Basic and acidic residues" evidence="1">
    <location>
        <begin position="157"/>
        <end position="172"/>
    </location>
</feature>
<dbReference type="EMBL" id="CAUYUJ010019207">
    <property type="protein sequence ID" value="CAK0889429.1"/>
    <property type="molecule type" value="Genomic_DNA"/>
</dbReference>
<dbReference type="InterPro" id="IPR042047">
    <property type="entry name" value="SleB_dom1"/>
</dbReference>
<comment type="caution">
    <text evidence="2">The sequence shown here is derived from an EMBL/GenBank/DDBJ whole genome shotgun (WGS) entry which is preliminary data.</text>
</comment>
<evidence type="ECO:0000256" key="1">
    <source>
        <dbReference type="SAM" id="MobiDB-lite"/>
    </source>
</evidence>
<feature type="non-terminal residue" evidence="2">
    <location>
        <position position="261"/>
    </location>
</feature>
<evidence type="ECO:0000313" key="3">
    <source>
        <dbReference type="Proteomes" id="UP001189429"/>
    </source>
</evidence>
<organism evidence="2 3">
    <name type="scientific">Prorocentrum cordatum</name>
    <dbReference type="NCBI Taxonomy" id="2364126"/>
    <lineage>
        <taxon>Eukaryota</taxon>
        <taxon>Sar</taxon>
        <taxon>Alveolata</taxon>
        <taxon>Dinophyceae</taxon>
        <taxon>Prorocentrales</taxon>
        <taxon>Prorocentraceae</taxon>
        <taxon>Prorocentrum</taxon>
    </lineage>
</organism>
<evidence type="ECO:0000313" key="2">
    <source>
        <dbReference type="EMBL" id="CAK0889429.1"/>
    </source>
</evidence>
<gene>
    <name evidence="2" type="ORF">PCOR1329_LOCUS69952</name>
</gene>
<protein>
    <recommendedName>
        <fullName evidence="4">Cell wall hydrolase SleB domain-containing protein</fullName>
    </recommendedName>
</protein>
<name>A0ABN9WRW9_9DINO</name>
<feature type="compositionally biased region" description="Low complexity" evidence="1">
    <location>
        <begin position="173"/>
        <end position="186"/>
    </location>
</feature>
<keyword evidence="3" id="KW-1185">Reference proteome</keyword>
<reference evidence="2" key="1">
    <citation type="submission" date="2023-10" db="EMBL/GenBank/DDBJ databases">
        <authorList>
            <person name="Chen Y."/>
            <person name="Shah S."/>
            <person name="Dougan E. K."/>
            <person name="Thang M."/>
            <person name="Chan C."/>
        </authorList>
    </citation>
    <scope>NUCLEOTIDE SEQUENCE [LARGE SCALE GENOMIC DNA]</scope>
</reference>
<dbReference type="Proteomes" id="UP001189429">
    <property type="component" value="Unassembled WGS sequence"/>
</dbReference>
<sequence length="261" mass="27380">VRPPVGSMRAKGLVCPGLGSIFRPPTAPPSDAAVLDVARAIYHKGRPEGSPGLLAVAHVIQNRCRHPHFPGEPLAVVRAEAGQFPLGRQAGPVLDSPSERQLFALAVRYASQLVHPPRRLPCADPTGGSLHYEPRGAAAGPPGGRVHDAEQSAEEDVGAHEPPRHVPRRRAEGPAPSSAGAAQTARGRTLAGTALVAAARSGAAAAGYLLALSRGAAQAFRAARRSRRLGRLARCPRRLRRPPVPPIARPLLRRCPGTLES</sequence>
<feature type="region of interest" description="Disordered" evidence="1">
    <location>
        <begin position="117"/>
        <end position="186"/>
    </location>
</feature>
<proteinExistence type="predicted"/>
<accession>A0ABN9WRW9</accession>
<feature type="non-terminal residue" evidence="2">
    <location>
        <position position="1"/>
    </location>
</feature>
<dbReference type="Gene3D" id="1.10.10.2520">
    <property type="entry name" value="Cell wall hydrolase SleB, domain 1"/>
    <property type="match status" value="1"/>
</dbReference>
<evidence type="ECO:0008006" key="4">
    <source>
        <dbReference type="Google" id="ProtNLM"/>
    </source>
</evidence>